<feature type="binding site" evidence="5">
    <location>
        <position position="74"/>
    </location>
    <ligand>
        <name>Zn(2+)</name>
        <dbReference type="ChEBI" id="CHEBI:29105"/>
    </ligand>
</feature>
<evidence type="ECO:0000256" key="3">
    <source>
        <dbReference type="ARBA" id="ARBA00022801"/>
    </source>
</evidence>
<dbReference type="RefSeq" id="WP_206643510.1">
    <property type="nucleotide sequence ID" value="NZ_CP071247.1"/>
</dbReference>
<protein>
    <recommendedName>
        <fullName evidence="5">5-methylthioadenosine/S-adenosylhomocysteine deaminase</fullName>
        <shortName evidence="5">MTA/SAH deaminase</shortName>
        <ecNumber evidence="5">3.5.4.28</ecNumber>
        <ecNumber evidence="5">3.5.4.31</ecNumber>
    </recommendedName>
</protein>
<keyword evidence="8" id="KW-1185">Reference proteome</keyword>
<keyword evidence="2 5" id="KW-0479">Metal-binding</keyword>
<dbReference type="EC" id="3.5.4.28" evidence="5"/>
<name>A0ABX7MSC4_9GAMM</name>
<dbReference type="InterPro" id="IPR023512">
    <property type="entry name" value="Deaminase_MtaD/DadD"/>
</dbReference>
<dbReference type="EC" id="3.5.4.31" evidence="5"/>
<feature type="binding site" evidence="5">
    <location>
        <position position="226"/>
    </location>
    <ligand>
        <name>substrate</name>
    </ligand>
</feature>
<keyword evidence="3 5" id="KW-0378">Hydrolase</keyword>
<dbReference type="CDD" id="cd01298">
    <property type="entry name" value="ATZ_TRZ_like"/>
    <property type="match status" value="1"/>
</dbReference>
<dbReference type="SUPFAM" id="SSF51556">
    <property type="entry name" value="Metallo-dependent hydrolases"/>
    <property type="match status" value="1"/>
</dbReference>
<dbReference type="Gene3D" id="3.20.20.140">
    <property type="entry name" value="Metal-dependent hydrolases"/>
    <property type="match status" value="1"/>
</dbReference>
<comment type="cofactor">
    <cofactor evidence="5">
        <name>Zn(2+)</name>
        <dbReference type="ChEBI" id="CHEBI:29105"/>
    </cofactor>
    <text evidence="5">Binds 1 zinc ion per subunit.</text>
</comment>
<evidence type="ECO:0000259" key="6">
    <source>
        <dbReference type="Pfam" id="PF01979"/>
    </source>
</evidence>
<comment type="caution">
    <text evidence="5">Lacks conserved residue(s) required for the propagation of feature annotation.</text>
</comment>
<dbReference type="Gene3D" id="2.30.40.10">
    <property type="entry name" value="Urease, subunit C, domain 1"/>
    <property type="match status" value="1"/>
</dbReference>
<comment type="catalytic activity">
    <reaction evidence="5">
        <text>S-methyl-5'-thioadenosine + H2O + H(+) = S-methyl-5'-thioinosine + NH4(+)</text>
        <dbReference type="Rhea" id="RHEA:25025"/>
        <dbReference type="ChEBI" id="CHEBI:15377"/>
        <dbReference type="ChEBI" id="CHEBI:15378"/>
        <dbReference type="ChEBI" id="CHEBI:17509"/>
        <dbReference type="ChEBI" id="CHEBI:28938"/>
        <dbReference type="ChEBI" id="CHEBI:48595"/>
        <dbReference type="EC" id="3.5.4.31"/>
    </reaction>
</comment>
<dbReference type="Pfam" id="PF01979">
    <property type="entry name" value="Amidohydro_1"/>
    <property type="match status" value="1"/>
</dbReference>
<evidence type="ECO:0000256" key="1">
    <source>
        <dbReference type="ARBA" id="ARBA00006745"/>
    </source>
</evidence>
<evidence type="ECO:0000313" key="7">
    <source>
        <dbReference type="EMBL" id="QSP94289.1"/>
    </source>
</evidence>
<reference evidence="7 8" key="1">
    <citation type="submission" date="2021-03" db="EMBL/GenBank/DDBJ databases">
        <title>Genome sequencing of Marinobacter sp. LPB0319.</title>
        <authorList>
            <person name="Kim J."/>
        </authorList>
    </citation>
    <scope>NUCLEOTIDE SEQUENCE [LARGE SCALE GENOMIC DNA]</scope>
    <source>
        <strain evidence="7 8">LPB0319</strain>
    </source>
</reference>
<evidence type="ECO:0000313" key="8">
    <source>
        <dbReference type="Proteomes" id="UP000663555"/>
    </source>
</evidence>
<keyword evidence="4 5" id="KW-0862">Zinc</keyword>
<dbReference type="InterPro" id="IPR006680">
    <property type="entry name" value="Amidohydro-rel"/>
</dbReference>
<evidence type="ECO:0000256" key="2">
    <source>
        <dbReference type="ARBA" id="ARBA00022723"/>
    </source>
</evidence>
<feature type="binding site" evidence="5">
    <location>
        <position position="103"/>
    </location>
    <ligand>
        <name>substrate</name>
    </ligand>
</feature>
<comment type="similarity">
    <text evidence="1">Belongs to the metallo-dependent hydrolases superfamily. ATZ/TRZ family.</text>
</comment>
<dbReference type="GO" id="GO:0016787">
    <property type="term" value="F:hydrolase activity"/>
    <property type="evidence" value="ECO:0007669"/>
    <property type="project" value="UniProtKB-KW"/>
</dbReference>
<dbReference type="Proteomes" id="UP000663555">
    <property type="component" value="Chromosome"/>
</dbReference>
<dbReference type="EMBL" id="CP071247">
    <property type="protein sequence ID" value="QSP94289.1"/>
    <property type="molecule type" value="Genomic_DNA"/>
</dbReference>
<feature type="binding site" evidence="5">
    <location>
        <position position="223"/>
    </location>
    <ligand>
        <name>Zn(2+)</name>
        <dbReference type="ChEBI" id="CHEBI:29105"/>
    </ligand>
</feature>
<proteinExistence type="inferred from homology"/>
<feature type="binding site" evidence="5">
    <location>
        <position position="311"/>
    </location>
    <ligand>
        <name>substrate</name>
    </ligand>
</feature>
<dbReference type="InterPro" id="IPR050287">
    <property type="entry name" value="MTA/SAH_deaminase"/>
</dbReference>
<sequence length="446" mass="48193">MTADTIIAADIRINARWLIPIEPKGIVLDRQTVIITGSRITAVVSQAEADAKYRTRETVDLPQHVVMPGLINLHGHAAMSLFRGMADDLPLMTWLNEHIWPAEGNFVSEQFIADGTQLAMAEMLRTGTTTFSDMYFFPEVAAQAAHDVGMRAQIAFPLLDFPTAWGSGPDEYLNKGQELISAWQGNEFISPAIGPHAPYTVSDGPLERAIHLSTETGAPVQIHLHETAFEVAEATEKLGQRPVARMQSLGLLGPNTQCVHMTQMNEADIEAIAASGAHIVHCPESNLKLASGLCPVQKLADAGINVAIGTDGAASNNNLDLFGELQTAAMLAKVVANDAAALSAHDALTMATLNGAKAIGRDHELGSLAEGKLADIIAVDLSDPFIQPVYDPASHLVYSNHGRAVSHSWIHGVPQLQDGRLTRIDVPDLMLRVDGWRERIRHPRNQ</sequence>
<dbReference type="InterPro" id="IPR032466">
    <property type="entry name" value="Metal_Hydrolase"/>
</dbReference>
<dbReference type="HAMAP" id="MF_01281">
    <property type="entry name" value="MTA_SAH_deamin"/>
    <property type="match status" value="1"/>
</dbReference>
<gene>
    <name evidence="5" type="primary">mtaD</name>
    <name evidence="7" type="ORF">LPB19_14040</name>
</gene>
<comment type="function">
    <text evidence="5">Catalyzes the deamination of 5-methylthioadenosine and S-adenosyl-L-homocysteine into 5-methylthioinosine and S-inosyl-L-homocysteine, respectively. Is also able to deaminate adenosine.</text>
</comment>
<accession>A0ABX7MSC4</accession>
<dbReference type="SUPFAM" id="SSF51338">
    <property type="entry name" value="Composite domain of metallo-dependent hydrolases"/>
    <property type="match status" value="1"/>
</dbReference>
<feature type="binding site" evidence="5">
    <location>
        <position position="76"/>
    </location>
    <ligand>
        <name>Zn(2+)</name>
        <dbReference type="ChEBI" id="CHEBI:29105"/>
    </ligand>
</feature>
<dbReference type="PANTHER" id="PTHR43794:SF11">
    <property type="entry name" value="AMIDOHYDROLASE-RELATED DOMAIN-CONTAINING PROTEIN"/>
    <property type="match status" value="1"/>
</dbReference>
<feature type="binding site" evidence="5">
    <location>
        <position position="196"/>
    </location>
    <ligand>
        <name>substrate</name>
    </ligand>
</feature>
<dbReference type="NCBIfam" id="NF006549">
    <property type="entry name" value="PRK09045.1"/>
    <property type="match status" value="1"/>
</dbReference>
<comment type="similarity">
    <text evidence="5">Belongs to the metallo-dependent hydrolases superfamily. MTA/SAH deaminase family.</text>
</comment>
<feature type="domain" description="Amidohydrolase-related" evidence="6">
    <location>
        <begin position="65"/>
        <end position="412"/>
    </location>
</feature>
<feature type="binding site" evidence="5">
    <location>
        <position position="311"/>
    </location>
    <ligand>
        <name>Zn(2+)</name>
        <dbReference type="ChEBI" id="CHEBI:29105"/>
    </ligand>
</feature>
<evidence type="ECO:0000256" key="5">
    <source>
        <dbReference type="HAMAP-Rule" id="MF_01281"/>
    </source>
</evidence>
<comment type="catalytic activity">
    <reaction evidence="5">
        <text>S-adenosyl-L-homocysteine + H2O + H(+) = S-inosyl-L-homocysteine + NH4(+)</text>
        <dbReference type="Rhea" id="RHEA:20716"/>
        <dbReference type="ChEBI" id="CHEBI:15377"/>
        <dbReference type="ChEBI" id="CHEBI:15378"/>
        <dbReference type="ChEBI" id="CHEBI:28938"/>
        <dbReference type="ChEBI" id="CHEBI:57856"/>
        <dbReference type="ChEBI" id="CHEBI:57985"/>
        <dbReference type="EC" id="3.5.4.28"/>
    </reaction>
</comment>
<organism evidence="7 8">
    <name type="scientific">Marinobacter salinisoli</name>
    <dbReference type="NCBI Taxonomy" id="2769486"/>
    <lineage>
        <taxon>Bacteria</taxon>
        <taxon>Pseudomonadati</taxon>
        <taxon>Pseudomonadota</taxon>
        <taxon>Gammaproteobacteria</taxon>
        <taxon>Pseudomonadales</taxon>
        <taxon>Marinobacteraceae</taxon>
        <taxon>Marinobacter</taxon>
    </lineage>
</organism>
<dbReference type="InterPro" id="IPR011059">
    <property type="entry name" value="Metal-dep_hydrolase_composite"/>
</dbReference>
<dbReference type="PANTHER" id="PTHR43794">
    <property type="entry name" value="AMINOHYDROLASE SSNA-RELATED"/>
    <property type="match status" value="1"/>
</dbReference>
<evidence type="ECO:0000256" key="4">
    <source>
        <dbReference type="ARBA" id="ARBA00022833"/>
    </source>
</evidence>